<dbReference type="Pfam" id="PF13578">
    <property type="entry name" value="Methyltransf_24"/>
    <property type="match status" value="1"/>
</dbReference>
<dbReference type="InterPro" id="IPR029063">
    <property type="entry name" value="SAM-dependent_MTases_sf"/>
</dbReference>
<reference evidence="1 2" key="1">
    <citation type="submission" date="2018-06" db="EMBL/GenBank/DDBJ databases">
        <title>Genomic Encyclopedia of Type Strains, Phase IV (KMG-IV): sequencing the most valuable type-strain genomes for metagenomic binning, comparative biology and taxonomic classification.</title>
        <authorList>
            <person name="Goeker M."/>
        </authorList>
    </citation>
    <scope>NUCLEOTIDE SEQUENCE [LARGE SCALE GENOMIC DNA]</scope>
    <source>
        <strain evidence="1 2">DSM 24875</strain>
    </source>
</reference>
<dbReference type="GO" id="GO:0008168">
    <property type="term" value="F:methyltransferase activity"/>
    <property type="evidence" value="ECO:0007669"/>
    <property type="project" value="UniProtKB-KW"/>
</dbReference>
<dbReference type="EMBL" id="QNRK01000013">
    <property type="protein sequence ID" value="RBP12833.1"/>
    <property type="molecule type" value="Genomic_DNA"/>
</dbReference>
<keyword evidence="2" id="KW-1185">Reference proteome</keyword>
<name>A0A366FDT0_9HYPH</name>
<organism evidence="1 2">
    <name type="scientific">Roseiarcus fermentans</name>
    <dbReference type="NCBI Taxonomy" id="1473586"/>
    <lineage>
        <taxon>Bacteria</taxon>
        <taxon>Pseudomonadati</taxon>
        <taxon>Pseudomonadota</taxon>
        <taxon>Alphaproteobacteria</taxon>
        <taxon>Hyphomicrobiales</taxon>
        <taxon>Roseiarcaceae</taxon>
        <taxon>Roseiarcus</taxon>
    </lineage>
</organism>
<evidence type="ECO:0000313" key="1">
    <source>
        <dbReference type="EMBL" id="RBP12833.1"/>
    </source>
</evidence>
<evidence type="ECO:0000313" key="2">
    <source>
        <dbReference type="Proteomes" id="UP000253529"/>
    </source>
</evidence>
<keyword evidence="1" id="KW-0808">Transferase</keyword>
<gene>
    <name evidence="1" type="ORF">DFR50_11322</name>
</gene>
<dbReference type="SUPFAM" id="SSF53335">
    <property type="entry name" value="S-adenosyl-L-methionine-dependent methyltransferases"/>
    <property type="match status" value="1"/>
</dbReference>
<sequence length="249" mass="27100">MARDYVADNLATPRLDHLFPNMAEFDRSVTTWPWLRRDIDHPYRADRRNPIVGFINRDEASILTASARLFAGRAGLEIGAWRGWSTAHLISSGLGSLHVVEPLLADPDWRAEFEAVVRAAGGEATTILVPEPSPAAVTRLGQSGARWSFAFIDGDHDGEAPARDALACLPYLEPTAMVLFHDLVSPHVAQGLRAMERAGWSVMAYQTAQMVGVAWRGDVAPVAHRPDPEQTWSVPDHLRGIAIAGVAGA</sequence>
<comment type="caution">
    <text evidence="1">The sequence shown here is derived from an EMBL/GenBank/DDBJ whole genome shotgun (WGS) entry which is preliminary data.</text>
</comment>
<keyword evidence="1" id="KW-0489">Methyltransferase</keyword>
<protein>
    <submittedName>
        <fullName evidence="1">Methyltransferase family protein</fullName>
    </submittedName>
</protein>
<dbReference type="RefSeq" id="WP_170153193.1">
    <property type="nucleotide sequence ID" value="NZ_QNRK01000013.1"/>
</dbReference>
<dbReference type="Gene3D" id="3.40.50.150">
    <property type="entry name" value="Vaccinia Virus protein VP39"/>
    <property type="match status" value="1"/>
</dbReference>
<proteinExistence type="predicted"/>
<dbReference type="GO" id="GO:0032259">
    <property type="term" value="P:methylation"/>
    <property type="evidence" value="ECO:0007669"/>
    <property type="project" value="UniProtKB-KW"/>
</dbReference>
<accession>A0A366FDT0</accession>
<dbReference type="Proteomes" id="UP000253529">
    <property type="component" value="Unassembled WGS sequence"/>
</dbReference>
<dbReference type="AlphaFoldDB" id="A0A366FDT0"/>